<keyword evidence="7" id="KW-1185">Reference proteome</keyword>
<protein>
    <recommendedName>
        <fullName evidence="2">Inclusion body clearance protein IML2</fullName>
    </recommendedName>
    <alternativeName>
        <fullName evidence="3">Inclusion body clearance protein iml2</fullName>
    </alternativeName>
</protein>
<evidence type="ECO:0000256" key="5">
    <source>
        <dbReference type="SAM" id="MobiDB-lite"/>
    </source>
</evidence>
<dbReference type="Proteomes" id="UP000030816">
    <property type="component" value="Unassembled WGS sequence"/>
</dbReference>
<sequence>MSLLNGWFRSANTSADSLNAETFVAGERENLADALKWTGLIMNDDIDGAWQGLEKGESSFHSLGAAVTFFMRSILGFEKHVMAQTAAKLADCETRALADYKKSQKYAVSRHAASRVYPPGTEYELVRAQTQLMSAVVGVLNESLVEGMKSFYKLRKAFIILDGIVAVEAKAAAAGSRSSTPGRGAQTPNGDMDNHVDNASPSTHVDSVPRPPSGDSNGEPPAAPLDTDLEVTDAVDAFIHSGTNMCFGLILLILSLVPPAFSRMLSMVGFRGDRVRGVGMLWRSAAHKNINGAMAGMMLLAYYNSLLGTVDILPSAGDYDQDAESVGPPRDKCRELLADLRGRYPDSRLWRVEESRLHANDKKVREAIDVLSSGKESTMKQVTAVNDFELAINAMILQRWALMRDTFLRCLEISDWSHGVYYYMAGCASLELYRDAHHAGDETGALVHKAKTHEYLRRAPQVSGKHRLMARQLPLEAFIQRKLQKWEEQARAHGVDLADAIGPSPAVEMCYFWNGQKRMSEEQVGEAIAHLGWERCTADADVVSALRRERDDVAVWAIGMAALLRAQGKMDDAAKILQDNVLAYDGSVFKGTHKDDYVLPVATYELAVIAWTQCCNPPAGTADEVAGYRREKANQCQEHLEKVKAWETFVLDARVGMRVQSGLETLKWFKKKHGWA</sequence>
<dbReference type="PANTHER" id="PTHR31859">
    <property type="entry name" value="TETRATRICOPEPTIDE REPEAT PROTEIN 39 FAMILY MEMBER"/>
    <property type="match status" value="1"/>
</dbReference>
<dbReference type="GeneID" id="63742503"/>
<comment type="subunit">
    <text evidence="1">Interacts with lipid droplet proteins.</text>
</comment>
<dbReference type="GO" id="GO:0005829">
    <property type="term" value="C:cytosol"/>
    <property type="evidence" value="ECO:0007669"/>
    <property type="project" value="TreeGrafter"/>
</dbReference>
<name>A0A0B2WJK5_METAS</name>
<dbReference type="InterPro" id="IPR019412">
    <property type="entry name" value="IML2/TPR_39"/>
</dbReference>
<comment type="function">
    <text evidence="4">Inclusion body (IB) resident protein that interacts strongly with lipid droplet (LD) proteins. Involved in LD-mediated IB clearing after protein folding stress, probably by enabling access to the IBs of an LD-stored soluble sterol derivative that acts as a chaperone in inclusion clearing.</text>
</comment>
<evidence type="ECO:0000313" key="7">
    <source>
        <dbReference type="Proteomes" id="UP000030816"/>
    </source>
</evidence>
<dbReference type="PANTHER" id="PTHR31859:SF1">
    <property type="entry name" value="TETRATRICOPEPTIDE REPEAT PROTEIN 39C"/>
    <property type="match status" value="1"/>
</dbReference>
<proteinExistence type="predicted"/>
<feature type="region of interest" description="Disordered" evidence="5">
    <location>
        <begin position="175"/>
        <end position="226"/>
    </location>
</feature>
<comment type="caution">
    <text evidence="6">The sequence shown here is derived from an EMBL/GenBank/DDBJ whole genome shotgun (WGS) entry which is preliminary data.</text>
</comment>
<dbReference type="OrthoDB" id="2154985at2759"/>
<gene>
    <name evidence="6" type="ORF">MAM_08048</name>
</gene>
<feature type="compositionally biased region" description="Polar residues" evidence="5">
    <location>
        <begin position="176"/>
        <end position="189"/>
    </location>
</feature>
<dbReference type="HOGENOM" id="CLU_014926_1_0_1"/>
<evidence type="ECO:0000256" key="1">
    <source>
        <dbReference type="ARBA" id="ARBA00011408"/>
    </source>
</evidence>
<dbReference type="GO" id="GO:0005741">
    <property type="term" value="C:mitochondrial outer membrane"/>
    <property type="evidence" value="ECO:0007669"/>
    <property type="project" value="TreeGrafter"/>
</dbReference>
<dbReference type="Pfam" id="PF10300">
    <property type="entry name" value="Iml2-TPR_39"/>
    <property type="match status" value="1"/>
</dbReference>
<dbReference type="RefSeq" id="XP_040675184.1">
    <property type="nucleotide sequence ID" value="XM_040826846.1"/>
</dbReference>
<reference evidence="6 7" key="1">
    <citation type="journal article" date="2014" name="Proc. Natl. Acad. Sci. U.S.A.">
        <title>Trajectory and genomic determinants of fungal-pathogen speciation and host adaptation.</title>
        <authorList>
            <person name="Hu X."/>
            <person name="Xiao G."/>
            <person name="Zheng P."/>
            <person name="Shang Y."/>
            <person name="Su Y."/>
            <person name="Zhang X."/>
            <person name="Liu X."/>
            <person name="Zhan S."/>
            <person name="St Leger R.J."/>
            <person name="Wang C."/>
        </authorList>
    </citation>
    <scope>NUCLEOTIDE SEQUENCE [LARGE SCALE GENOMIC DNA]</scope>
    <source>
        <strain evidence="6 7">ARSEF 1941</strain>
    </source>
</reference>
<evidence type="ECO:0000313" key="6">
    <source>
        <dbReference type="EMBL" id="KHN94118.1"/>
    </source>
</evidence>
<evidence type="ECO:0000256" key="3">
    <source>
        <dbReference type="ARBA" id="ARBA00019539"/>
    </source>
</evidence>
<dbReference type="AlphaFoldDB" id="A0A0B2WJK5"/>
<dbReference type="EMBL" id="AZHE01000041">
    <property type="protein sequence ID" value="KHN94118.1"/>
    <property type="molecule type" value="Genomic_DNA"/>
</dbReference>
<evidence type="ECO:0000256" key="4">
    <source>
        <dbReference type="ARBA" id="ARBA00043897"/>
    </source>
</evidence>
<dbReference type="GO" id="GO:0005634">
    <property type="term" value="C:nucleus"/>
    <property type="evidence" value="ECO:0007669"/>
    <property type="project" value="TreeGrafter"/>
</dbReference>
<accession>A0A0B2WJK5</accession>
<organism evidence="6 7">
    <name type="scientific">Metarhizium album (strain ARSEF 1941)</name>
    <dbReference type="NCBI Taxonomy" id="1081103"/>
    <lineage>
        <taxon>Eukaryota</taxon>
        <taxon>Fungi</taxon>
        <taxon>Dikarya</taxon>
        <taxon>Ascomycota</taxon>
        <taxon>Pezizomycotina</taxon>
        <taxon>Sordariomycetes</taxon>
        <taxon>Hypocreomycetidae</taxon>
        <taxon>Hypocreales</taxon>
        <taxon>Clavicipitaceae</taxon>
        <taxon>Metarhizium</taxon>
    </lineage>
</organism>
<evidence type="ECO:0000256" key="2">
    <source>
        <dbReference type="ARBA" id="ARBA00018424"/>
    </source>
</evidence>